<evidence type="ECO:0000313" key="3">
    <source>
        <dbReference type="Proteomes" id="UP000269375"/>
    </source>
</evidence>
<dbReference type="EMBL" id="RJTX01000002">
    <property type="protein sequence ID" value="ROH97553.1"/>
    <property type="molecule type" value="Genomic_DNA"/>
</dbReference>
<evidence type="ECO:0000313" key="4">
    <source>
        <dbReference type="Proteomes" id="UP000295709"/>
    </source>
</evidence>
<dbReference type="AlphaFoldDB" id="A0A3N0VXJ8"/>
<dbReference type="Proteomes" id="UP000295709">
    <property type="component" value="Unassembled WGS sequence"/>
</dbReference>
<keyword evidence="4" id="KW-1185">Reference proteome</keyword>
<proteinExistence type="predicted"/>
<accession>A0A3N0VXJ8</accession>
<protein>
    <submittedName>
        <fullName evidence="1">Uncharacterized protein</fullName>
    </submittedName>
</protein>
<dbReference type="Proteomes" id="UP000269375">
    <property type="component" value="Unassembled WGS sequence"/>
</dbReference>
<dbReference type="OrthoDB" id="1245779at2"/>
<dbReference type="RefSeq" id="WP_123262773.1">
    <property type="nucleotide sequence ID" value="NZ_RJTX01000002.1"/>
</dbReference>
<evidence type="ECO:0000313" key="1">
    <source>
        <dbReference type="EMBL" id="ROH97553.1"/>
    </source>
</evidence>
<comment type="caution">
    <text evidence="1">The sequence shown here is derived from an EMBL/GenBank/DDBJ whole genome shotgun (WGS) entry which is preliminary data.</text>
</comment>
<evidence type="ECO:0000313" key="2">
    <source>
        <dbReference type="EMBL" id="TDX93298.1"/>
    </source>
</evidence>
<sequence>MELPFYLSFTEFENQYYNNLERWFEQYHNTSEIDYLKSLAELYSPYLYYNFANERLQAEASIQIKDCFFPNHDKIGISFCTQCENGKPAKAVKGMNHIFEWKTITMMEYAQHILDKINGFLLKNDEVLNGQGNIMDFVNDYGIITGREGAGYCINYNQHQSTIPFLKAYLPYYGRTVDMAKYRDFLFSIVQIAECIDQKLKSVQAFEHTIYNKLKSEAKFKVQMNRQFLTICN</sequence>
<organism evidence="1 3">
    <name type="scientific">Chryseobacterium daecheongense</name>
    <dbReference type="NCBI Taxonomy" id="192389"/>
    <lineage>
        <taxon>Bacteria</taxon>
        <taxon>Pseudomonadati</taxon>
        <taxon>Bacteroidota</taxon>
        <taxon>Flavobacteriia</taxon>
        <taxon>Flavobacteriales</taxon>
        <taxon>Weeksellaceae</taxon>
        <taxon>Chryseobacterium group</taxon>
        <taxon>Chryseobacterium</taxon>
    </lineage>
</organism>
<reference evidence="2 4" key="2">
    <citation type="submission" date="2019-03" db="EMBL/GenBank/DDBJ databases">
        <title>Genomic Encyclopedia of Archaeal and Bacterial Type Strains, Phase II (KMG-II): from individual species to whole genera.</title>
        <authorList>
            <person name="Goeker M."/>
        </authorList>
    </citation>
    <scope>NUCLEOTIDE SEQUENCE [LARGE SCALE GENOMIC DNA]</scope>
    <source>
        <strain evidence="2 4">DSM 15235</strain>
    </source>
</reference>
<reference evidence="1 3" key="1">
    <citation type="submission" date="2018-11" db="EMBL/GenBank/DDBJ databases">
        <title>Proposal to divide the Flavobacteriaceae and reorganize its genera based on Amino Acid Identity values calculated from whole genome sequences.</title>
        <authorList>
            <person name="Nicholson A.C."/>
            <person name="Gulvik C.A."/>
            <person name="Whitney A.M."/>
            <person name="Humrighouse B.W."/>
            <person name="Bell M."/>
            <person name="Holmes B."/>
            <person name="Steigerwalt A."/>
            <person name="Villarma A."/>
            <person name="Sheth M."/>
            <person name="Batra D."/>
            <person name="Pryor J."/>
            <person name="Bernardet J.-F."/>
            <person name="Hugo C."/>
            <person name="Kampfer P."/>
            <person name="Newman J."/>
            <person name="Mcquiston J.R."/>
        </authorList>
    </citation>
    <scope>NUCLEOTIDE SEQUENCE [LARGE SCALE GENOMIC DNA]</scope>
    <source>
        <strain evidence="1 3">DSM 15235</strain>
    </source>
</reference>
<dbReference type="EMBL" id="SOQW01000002">
    <property type="protein sequence ID" value="TDX93298.1"/>
    <property type="molecule type" value="Genomic_DNA"/>
</dbReference>
<name>A0A3N0VXJ8_9FLAO</name>
<gene>
    <name evidence="2" type="ORF">BCF50_2256</name>
    <name evidence="1" type="ORF">EGI05_09195</name>
</gene>